<evidence type="ECO:0000256" key="1">
    <source>
        <dbReference type="SAM" id="MobiDB-lite"/>
    </source>
</evidence>
<feature type="non-terminal residue" evidence="2">
    <location>
        <position position="1"/>
    </location>
</feature>
<feature type="compositionally biased region" description="Basic and acidic residues" evidence="1">
    <location>
        <begin position="241"/>
        <end position="262"/>
    </location>
</feature>
<reference evidence="2" key="1">
    <citation type="submission" date="2020-02" db="EMBL/GenBank/DDBJ databases">
        <authorList>
            <person name="Meier V. D."/>
        </authorList>
    </citation>
    <scope>NUCLEOTIDE SEQUENCE</scope>
    <source>
        <strain evidence="2">AVDCRST_MAG13</strain>
    </source>
</reference>
<organism evidence="2">
    <name type="scientific">uncultured Solirubrobacteraceae bacterium</name>
    <dbReference type="NCBI Taxonomy" id="1162706"/>
    <lineage>
        <taxon>Bacteria</taxon>
        <taxon>Bacillati</taxon>
        <taxon>Actinomycetota</taxon>
        <taxon>Thermoleophilia</taxon>
        <taxon>Solirubrobacterales</taxon>
        <taxon>Solirubrobacteraceae</taxon>
        <taxon>environmental samples</taxon>
    </lineage>
</organism>
<evidence type="ECO:0000313" key="2">
    <source>
        <dbReference type="EMBL" id="CAA9512388.1"/>
    </source>
</evidence>
<proteinExistence type="predicted"/>
<accession>A0A6J4T341</accession>
<feature type="region of interest" description="Disordered" evidence="1">
    <location>
        <begin position="104"/>
        <end position="268"/>
    </location>
</feature>
<feature type="non-terminal residue" evidence="2">
    <location>
        <position position="268"/>
    </location>
</feature>
<gene>
    <name evidence="2" type="ORF">AVDCRST_MAG13-2874</name>
</gene>
<sequence length="268" mass="28051">ERAREGLQADLRDGRVDGGDLLAQLPDRPAQRLDVVRDGGPAGEQRAEGDLGGHRGAEGRGEEPEDVLVAPGRLHLVHLVAEALEDPGGLPHRRLDHGVQAGVGQRRVEGERDPQAPGLAGRGVREGLGRRRRPGGVAELRAGQEVQEPRGLRHRPGEHAVLDEEGEADLGGRRDAPALGLEADQAAARRGDPGRAPAVVRVRDRDHAGGHGGARAAARPAGRAAGVPGVAGRPEAAGLRRGQDPELRHGGRADDDEARPPEPGDDVV</sequence>
<feature type="compositionally biased region" description="Low complexity" evidence="1">
    <location>
        <begin position="214"/>
        <end position="237"/>
    </location>
</feature>
<feature type="compositionally biased region" description="Basic and acidic residues" evidence="1">
    <location>
        <begin position="45"/>
        <end position="62"/>
    </location>
</feature>
<feature type="region of interest" description="Disordered" evidence="1">
    <location>
        <begin position="1"/>
        <end position="64"/>
    </location>
</feature>
<feature type="compositionally biased region" description="Basic and acidic residues" evidence="1">
    <location>
        <begin position="1"/>
        <end position="18"/>
    </location>
</feature>
<feature type="compositionally biased region" description="Basic and acidic residues" evidence="1">
    <location>
        <begin position="147"/>
        <end position="162"/>
    </location>
</feature>
<dbReference type="EMBL" id="CADCVO010000461">
    <property type="protein sequence ID" value="CAA9512388.1"/>
    <property type="molecule type" value="Genomic_DNA"/>
</dbReference>
<name>A0A6J4T341_9ACTN</name>
<dbReference type="AlphaFoldDB" id="A0A6J4T341"/>
<protein>
    <submittedName>
        <fullName evidence="2">Uncharacterized protein</fullName>
    </submittedName>
</protein>